<sequence length="105" mass="11511">MIYKPFLPDGNVRTVTETGSSENQTILFPQPLPSAFLIAGNERNTCPLENRDRNTGPPPSLVFAATGDFSHVTHPGCVRADDSLFSKPHSVCQSTRMVQGRRVLN</sequence>
<proteinExistence type="predicted"/>
<reference evidence="1 2" key="1">
    <citation type="submission" date="2021-06" db="EMBL/GenBank/DDBJ databases">
        <title>Caerostris extrusa draft genome.</title>
        <authorList>
            <person name="Kono N."/>
            <person name="Arakawa K."/>
        </authorList>
    </citation>
    <scope>NUCLEOTIDE SEQUENCE [LARGE SCALE GENOMIC DNA]</scope>
</reference>
<accession>A0AAV4NMW6</accession>
<name>A0AAV4NMW6_CAEEX</name>
<protein>
    <submittedName>
        <fullName evidence="1">Uncharacterized protein</fullName>
    </submittedName>
</protein>
<evidence type="ECO:0000313" key="2">
    <source>
        <dbReference type="Proteomes" id="UP001054945"/>
    </source>
</evidence>
<comment type="caution">
    <text evidence="1">The sequence shown here is derived from an EMBL/GenBank/DDBJ whole genome shotgun (WGS) entry which is preliminary data.</text>
</comment>
<organism evidence="1 2">
    <name type="scientific">Caerostris extrusa</name>
    <name type="common">Bark spider</name>
    <name type="synonym">Caerostris bankana</name>
    <dbReference type="NCBI Taxonomy" id="172846"/>
    <lineage>
        <taxon>Eukaryota</taxon>
        <taxon>Metazoa</taxon>
        <taxon>Ecdysozoa</taxon>
        <taxon>Arthropoda</taxon>
        <taxon>Chelicerata</taxon>
        <taxon>Arachnida</taxon>
        <taxon>Araneae</taxon>
        <taxon>Araneomorphae</taxon>
        <taxon>Entelegynae</taxon>
        <taxon>Araneoidea</taxon>
        <taxon>Araneidae</taxon>
        <taxon>Caerostris</taxon>
    </lineage>
</organism>
<dbReference type="Proteomes" id="UP001054945">
    <property type="component" value="Unassembled WGS sequence"/>
</dbReference>
<evidence type="ECO:0000313" key="1">
    <source>
        <dbReference type="EMBL" id="GIX86023.1"/>
    </source>
</evidence>
<gene>
    <name evidence="1" type="ORF">CEXT_283861</name>
</gene>
<dbReference type="EMBL" id="BPLR01003561">
    <property type="protein sequence ID" value="GIX86023.1"/>
    <property type="molecule type" value="Genomic_DNA"/>
</dbReference>
<dbReference type="AlphaFoldDB" id="A0AAV4NMW6"/>
<keyword evidence="2" id="KW-1185">Reference proteome</keyword>